<keyword evidence="1" id="KW-0472">Membrane</keyword>
<feature type="transmembrane region" description="Helical" evidence="1">
    <location>
        <begin position="51"/>
        <end position="68"/>
    </location>
</feature>
<keyword evidence="1" id="KW-0812">Transmembrane</keyword>
<gene>
    <name evidence="2" type="ORF">E2R59_11015</name>
</gene>
<keyword evidence="1" id="KW-1133">Transmembrane helix</keyword>
<comment type="caution">
    <text evidence="2">The sequence shown here is derived from an EMBL/GenBank/DDBJ whole genome shotgun (WGS) entry which is preliminary data.</text>
</comment>
<dbReference type="RefSeq" id="WP_133410576.1">
    <property type="nucleotide sequence ID" value="NZ_SMZT01000004.1"/>
</dbReference>
<proteinExistence type="predicted"/>
<dbReference type="EMBL" id="SMZT01000004">
    <property type="protein sequence ID" value="TDL42468.1"/>
    <property type="molecule type" value="Genomic_DNA"/>
</dbReference>
<reference evidence="2 3" key="1">
    <citation type="submission" date="2019-03" db="EMBL/GenBank/DDBJ databases">
        <title>Genome Sequencing and Assembly of Various Microbes Isolated from Partially Reclaimed Soil and Acid Mine Drainage (AMD) Site.</title>
        <authorList>
            <person name="Steinbock B."/>
            <person name="Bechtold R."/>
            <person name="Sevigny J.L."/>
            <person name="Thomas D."/>
            <person name="Cuthill L.R."/>
            <person name="Aveiro Johannsen E.J."/>
            <person name="Thomas K."/>
            <person name="Ghosh A."/>
        </authorList>
    </citation>
    <scope>NUCLEOTIDE SEQUENCE [LARGE SCALE GENOMIC DNA]</scope>
    <source>
        <strain evidence="2 3">S-A3</strain>
    </source>
</reference>
<evidence type="ECO:0000313" key="2">
    <source>
        <dbReference type="EMBL" id="TDL42468.1"/>
    </source>
</evidence>
<dbReference type="Proteomes" id="UP000295163">
    <property type="component" value="Unassembled WGS sequence"/>
</dbReference>
<protein>
    <submittedName>
        <fullName evidence="2">Uncharacterized protein</fullName>
    </submittedName>
</protein>
<feature type="transmembrane region" description="Helical" evidence="1">
    <location>
        <begin position="110"/>
        <end position="136"/>
    </location>
</feature>
<name>A0A4R5YE62_KOCRO</name>
<organism evidence="2 3">
    <name type="scientific">Kocuria rosea</name>
    <name type="common">Deinococcus erythromyxa</name>
    <name type="synonym">Micrococcus rubens</name>
    <dbReference type="NCBI Taxonomy" id="1275"/>
    <lineage>
        <taxon>Bacteria</taxon>
        <taxon>Bacillati</taxon>
        <taxon>Actinomycetota</taxon>
        <taxon>Actinomycetes</taxon>
        <taxon>Micrococcales</taxon>
        <taxon>Micrococcaceae</taxon>
        <taxon>Kocuria</taxon>
    </lineage>
</organism>
<evidence type="ECO:0000313" key="3">
    <source>
        <dbReference type="Proteomes" id="UP000295163"/>
    </source>
</evidence>
<feature type="transmembrane region" description="Helical" evidence="1">
    <location>
        <begin position="142"/>
        <end position="160"/>
    </location>
</feature>
<sequence length="177" mass="18982">MDETAQRTDAVPVPKAGQVFFRALAAAAVLAISLPLATWWLREASSDGGPWWGWLLILVATIGLSTIIQRYMSPPRPRIDPRTGQAQWAPATATAVKTGELPACPEVRTAVGVAACVNIEGLFVLTALLVAIVLSAMILPELWSALTPVAVLTGMAAFRVRRSWVYLRALHAAERTG</sequence>
<accession>A0A4R5YE62</accession>
<dbReference type="GeneID" id="64347947"/>
<feature type="transmembrane region" description="Helical" evidence="1">
    <location>
        <begin position="20"/>
        <end position="39"/>
    </location>
</feature>
<dbReference type="AlphaFoldDB" id="A0A4R5YE62"/>
<evidence type="ECO:0000256" key="1">
    <source>
        <dbReference type="SAM" id="Phobius"/>
    </source>
</evidence>